<evidence type="ECO:0000313" key="3">
    <source>
        <dbReference type="Proteomes" id="UP001595850"/>
    </source>
</evidence>
<keyword evidence="1" id="KW-1133">Transmembrane helix</keyword>
<dbReference type="EMBL" id="JBHSBM010000025">
    <property type="protein sequence ID" value="MFC4061287.1"/>
    <property type="molecule type" value="Genomic_DNA"/>
</dbReference>
<protein>
    <submittedName>
        <fullName evidence="2">Uncharacterized protein</fullName>
    </submittedName>
</protein>
<keyword evidence="1" id="KW-0472">Membrane</keyword>
<comment type="caution">
    <text evidence="2">The sequence shown here is derived from an EMBL/GenBank/DDBJ whole genome shotgun (WGS) entry which is preliminary data.</text>
</comment>
<gene>
    <name evidence="2" type="ORF">ACFOWE_23560</name>
</gene>
<feature type="transmembrane region" description="Helical" evidence="1">
    <location>
        <begin position="68"/>
        <end position="86"/>
    </location>
</feature>
<dbReference type="Proteomes" id="UP001595850">
    <property type="component" value="Unassembled WGS sequence"/>
</dbReference>
<keyword evidence="3" id="KW-1185">Reference proteome</keyword>
<organism evidence="2 3">
    <name type="scientific">Planomonospora corallina</name>
    <dbReference type="NCBI Taxonomy" id="1806052"/>
    <lineage>
        <taxon>Bacteria</taxon>
        <taxon>Bacillati</taxon>
        <taxon>Actinomycetota</taxon>
        <taxon>Actinomycetes</taxon>
        <taxon>Streptosporangiales</taxon>
        <taxon>Streptosporangiaceae</taxon>
        <taxon>Planomonospora</taxon>
    </lineage>
</organism>
<feature type="transmembrane region" description="Helical" evidence="1">
    <location>
        <begin position="93"/>
        <end position="115"/>
    </location>
</feature>
<name>A0ABV8IE45_9ACTN</name>
<dbReference type="RefSeq" id="WP_377291313.1">
    <property type="nucleotide sequence ID" value="NZ_JBHSBM010000025.1"/>
</dbReference>
<evidence type="ECO:0000256" key="1">
    <source>
        <dbReference type="SAM" id="Phobius"/>
    </source>
</evidence>
<proteinExistence type="predicted"/>
<sequence length="165" mass="17655">MRWWLGAFGMSVLTPILCFVLRETVTHRFVGCMVLLDSEERSRPSESVSAVLQWWRELNVLGGVPAEIMWFPPVLMAVGGLTVVLAGRAPGAVIGGIMTVPVGLLAACFLVESLSRLETSAAVCGTWTAIREVSVALALALGYGITAGMAVRGTAARRTADRRPR</sequence>
<reference evidence="3" key="1">
    <citation type="journal article" date="2019" name="Int. J. Syst. Evol. Microbiol.">
        <title>The Global Catalogue of Microorganisms (GCM) 10K type strain sequencing project: providing services to taxonomists for standard genome sequencing and annotation.</title>
        <authorList>
            <consortium name="The Broad Institute Genomics Platform"/>
            <consortium name="The Broad Institute Genome Sequencing Center for Infectious Disease"/>
            <person name="Wu L."/>
            <person name="Ma J."/>
        </authorList>
    </citation>
    <scope>NUCLEOTIDE SEQUENCE [LARGE SCALE GENOMIC DNA]</scope>
    <source>
        <strain evidence="3">TBRC 4489</strain>
    </source>
</reference>
<evidence type="ECO:0000313" key="2">
    <source>
        <dbReference type="EMBL" id="MFC4061287.1"/>
    </source>
</evidence>
<keyword evidence="1" id="KW-0812">Transmembrane</keyword>
<accession>A0ABV8IE45</accession>
<feature type="transmembrane region" description="Helical" evidence="1">
    <location>
        <begin position="135"/>
        <end position="155"/>
    </location>
</feature>